<reference evidence="5 6" key="1">
    <citation type="submission" date="2017-07" db="EMBL/GenBank/DDBJ databases">
        <title>Sandarakinorhabdus cyanobacteriorum sp. nov., a novel bacterium isolated from cyanobacterial aggregates in a eutrophic lake.</title>
        <authorList>
            <person name="Cai H."/>
        </authorList>
    </citation>
    <scope>NUCLEOTIDE SEQUENCE [LARGE SCALE GENOMIC DNA]</scope>
    <source>
        <strain evidence="5 6">TH057</strain>
    </source>
</reference>
<evidence type="ECO:0000313" key="5">
    <source>
        <dbReference type="EMBL" id="OYQ25109.1"/>
    </source>
</evidence>
<dbReference type="GO" id="GO:0009307">
    <property type="term" value="P:DNA restriction-modification system"/>
    <property type="evidence" value="ECO:0007669"/>
    <property type="project" value="UniProtKB-KW"/>
</dbReference>
<dbReference type="EMBL" id="NOXT01000123">
    <property type="protein sequence ID" value="OYQ25109.1"/>
    <property type="molecule type" value="Genomic_DNA"/>
</dbReference>
<keyword evidence="3" id="KW-0238">DNA-binding</keyword>
<evidence type="ECO:0000256" key="1">
    <source>
        <dbReference type="ARBA" id="ARBA00010923"/>
    </source>
</evidence>
<sequence length="389" mass="41971">MTVTKPLGELCSIVGGGTPSRKNPAFFGGDIPWVSIKDLVGDEVSEPEEYITEEAIRSSATRIVHKGSILVATRVGLGKVAMAGRSVAINQDIKALTPHEGVLPDYLFRHMKAHGPAIERMGVGATVKGITLDDLRRLPIRVPPLDEQRRIVDLLNRASAIRRLAEAAQAKARALIPALFAEMFGDPATNPKGWPVVPLRETGVRFVGGQNLQAGDEDASQYRILKISAVTSGTFRPDEAKPAPVGHTPKPEHFVKSGDVLFSRANTVDLVGATALVTDASDNLLLPDKLWRIELPATAPVRLGFLLHFLRQPHTRQEMSRMASGTSDSMRNISQGRLKELPVMTPPRALQEQFEGIVAEASAQAVLAERASATANALTQSIMAKVFAT</sequence>
<dbReference type="OrthoDB" id="164285at2"/>
<evidence type="ECO:0000313" key="6">
    <source>
        <dbReference type="Proteomes" id="UP000216991"/>
    </source>
</evidence>
<evidence type="ECO:0000256" key="3">
    <source>
        <dbReference type="ARBA" id="ARBA00023125"/>
    </source>
</evidence>
<name>A0A255Y7A4_9SPHN</name>
<comment type="similarity">
    <text evidence="1">Belongs to the type-I restriction system S methylase family.</text>
</comment>
<dbReference type="PANTHER" id="PTHR30408:SF12">
    <property type="entry name" value="TYPE I RESTRICTION ENZYME MJAVIII SPECIFICITY SUBUNIT"/>
    <property type="match status" value="1"/>
</dbReference>
<evidence type="ECO:0000256" key="2">
    <source>
        <dbReference type="ARBA" id="ARBA00022747"/>
    </source>
</evidence>
<dbReference type="CDD" id="cd17285">
    <property type="entry name" value="RMtype1_S_Csp16704I_TRD2-CR2_like"/>
    <property type="match status" value="1"/>
</dbReference>
<dbReference type="InterPro" id="IPR000055">
    <property type="entry name" value="Restrct_endonuc_typeI_TRD"/>
</dbReference>
<dbReference type="Gene3D" id="3.90.220.20">
    <property type="entry name" value="DNA methylase specificity domains"/>
    <property type="match status" value="2"/>
</dbReference>
<dbReference type="AlphaFoldDB" id="A0A255Y7A4"/>
<organism evidence="5 6">
    <name type="scientific">Sandarakinorhabdus cyanobacteriorum</name>
    <dbReference type="NCBI Taxonomy" id="1981098"/>
    <lineage>
        <taxon>Bacteria</taxon>
        <taxon>Pseudomonadati</taxon>
        <taxon>Pseudomonadota</taxon>
        <taxon>Alphaproteobacteria</taxon>
        <taxon>Sphingomonadales</taxon>
        <taxon>Sphingosinicellaceae</taxon>
        <taxon>Sandarakinorhabdus</taxon>
    </lineage>
</organism>
<dbReference type="PANTHER" id="PTHR30408">
    <property type="entry name" value="TYPE-1 RESTRICTION ENZYME ECOKI SPECIFICITY PROTEIN"/>
    <property type="match status" value="1"/>
</dbReference>
<dbReference type="Pfam" id="PF01420">
    <property type="entry name" value="Methylase_S"/>
    <property type="match status" value="1"/>
</dbReference>
<protein>
    <recommendedName>
        <fullName evidence="4">Type I restriction modification DNA specificity domain-containing protein</fullName>
    </recommendedName>
</protein>
<dbReference type="InterPro" id="IPR044946">
    <property type="entry name" value="Restrct_endonuc_typeI_TRD_sf"/>
</dbReference>
<keyword evidence="2" id="KW-0680">Restriction system</keyword>
<comment type="caution">
    <text evidence="5">The sequence shown here is derived from an EMBL/GenBank/DDBJ whole genome shotgun (WGS) entry which is preliminary data.</text>
</comment>
<accession>A0A255Y7A4</accession>
<dbReference type="RefSeq" id="WP_094474935.1">
    <property type="nucleotide sequence ID" value="NZ_NOXT01000123.1"/>
</dbReference>
<dbReference type="Proteomes" id="UP000216991">
    <property type="component" value="Unassembled WGS sequence"/>
</dbReference>
<proteinExistence type="inferred from homology"/>
<evidence type="ECO:0000259" key="4">
    <source>
        <dbReference type="Pfam" id="PF01420"/>
    </source>
</evidence>
<keyword evidence="6" id="KW-1185">Reference proteome</keyword>
<feature type="domain" description="Type I restriction modification DNA specificity" evidence="4">
    <location>
        <begin position="4"/>
        <end position="160"/>
    </location>
</feature>
<dbReference type="GO" id="GO:0003677">
    <property type="term" value="F:DNA binding"/>
    <property type="evidence" value="ECO:0007669"/>
    <property type="project" value="UniProtKB-KW"/>
</dbReference>
<dbReference type="InterPro" id="IPR052021">
    <property type="entry name" value="Type-I_RS_S_subunit"/>
</dbReference>
<dbReference type="SUPFAM" id="SSF116734">
    <property type="entry name" value="DNA methylase specificity domain"/>
    <property type="match status" value="2"/>
</dbReference>
<gene>
    <name evidence="5" type="ORF">CHU93_14885</name>
</gene>